<protein>
    <recommendedName>
        <fullName evidence="3">YolD-like protein</fullName>
    </recommendedName>
</protein>
<name>A0A1I1DVI6_RUMAL</name>
<dbReference type="EMBL" id="FOKQ01000003">
    <property type="protein sequence ID" value="SFB78416.1"/>
    <property type="molecule type" value="Genomic_DNA"/>
</dbReference>
<reference evidence="1 2" key="1">
    <citation type="submission" date="2016-10" db="EMBL/GenBank/DDBJ databases">
        <authorList>
            <person name="de Groot N.N."/>
        </authorList>
    </citation>
    <scope>NUCLEOTIDE SEQUENCE [LARGE SCALE GENOMIC DNA]</scope>
    <source>
        <strain evidence="1 2">AR67</strain>
    </source>
</reference>
<evidence type="ECO:0000313" key="2">
    <source>
        <dbReference type="Proteomes" id="UP000182192"/>
    </source>
</evidence>
<evidence type="ECO:0000313" key="1">
    <source>
        <dbReference type="EMBL" id="SFB78416.1"/>
    </source>
</evidence>
<sequence length="142" mass="16058">MFHDYSDIKEMSRPYYDDLPPMSRHDRAAQFAPFAALTGYDDAVCETARYTDCKRELDEDGINRLNSQLCRLMENIAERPEILAVYFLPDVKKSGGSYNVKKGAVRIIDSYENSLVFADGARIPIDDLCSLEFVGIENGAFV</sequence>
<accession>A0A1I1DVI6</accession>
<evidence type="ECO:0008006" key="3">
    <source>
        <dbReference type="Google" id="ProtNLM"/>
    </source>
</evidence>
<dbReference type="RefSeq" id="WP_074959918.1">
    <property type="nucleotide sequence ID" value="NZ_FOKQ01000003.1"/>
</dbReference>
<dbReference type="Proteomes" id="UP000182192">
    <property type="component" value="Unassembled WGS sequence"/>
</dbReference>
<gene>
    <name evidence="1" type="ORF">SAMN02910406_00526</name>
</gene>
<dbReference type="OrthoDB" id="361760at2"/>
<organism evidence="1 2">
    <name type="scientific">Ruminococcus albus</name>
    <dbReference type="NCBI Taxonomy" id="1264"/>
    <lineage>
        <taxon>Bacteria</taxon>
        <taxon>Bacillati</taxon>
        <taxon>Bacillota</taxon>
        <taxon>Clostridia</taxon>
        <taxon>Eubacteriales</taxon>
        <taxon>Oscillospiraceae</taxon>
        <taxon>Ruminococcus</taxon>
    </lineage>
</organism>
<proteinExistence type="predicted"/>
<dbReference type="AlphaFoldDB" id="A0A1I1DVI6"/>